<feature type="transmembrane region" description="Helical" evidence="3">
    <location>
        <begin position="492"/>
        <end position="512"/>
    </location>
</feature>
<feature type="transmembrane region" description="Helical" evidence="3">
    <location>
        <begin position="532"/>
        <end position="548"/>
    </location>
</feature>
<keyword evidence="3" id="KW-0472">Membrane</keyword>
<feature type="compositionally biased region" description="Basic and acidic residues" evidence="2">
    <location>
        <begin position="583"/>
        <end position="592"/>
    </location>
</feature>
<keyword evidence="5" id="KW-1185">Reference proteome</keyword>
<dbReference type="RefSeq" id="WP_273631455.1">
    <property type="nucleotide sequence ID" value="NZ_CP117167.1"/>
</dbReference>
<dbReference type="Proteomes" id="UP001216139">
    <property type="component" value="Chromosome"/>
</dbReference>
<dbReference type="EMBL" id="CP117167">
    <property type="protein sequence ID" value="WCT13182.1"/>
    <property type="molecule type" value="Genomic_DNA"/>
</dbReference>
<feature type="transmembrane region" description="Helical" evidence="3">
    <location>
        <begin position="53"/>
        <end position="74"/>
    </location>
</feature>
<feature type="coiled-coil region" evidence="1">
    <location>
        <begin position="144"/>
        <end position="178"/>
    </location>
</feature>
<keyword evidence="1" id="KW-0175">Coiled coil</keyword>
<feature type="transmembrane region" description="Helical" evidence="3">
    <location>
        <begin position="114"/>
        <end position="132"/>
    </location>
</feature>
<keyword evidence="3" id="KW-0812">Transmembrane</keyword>
<accession>A0ABY7TC25</accession>
<gene>
    <name evidence="4" type="ORF">PQO05_04445</name>
</gene>
<feature type="transmembrane region" description="Helical" evidence="3">
    <location>
        <begin position="221"/>
        <end position="240"/>
    </location>
</feature>
<name>A0ABY7TC25_9SPHI</name>
<sequence>MDFNKIWEKLRDDFLAVIIGVIVSLPAIGVIVPKTFAILAEQNGIEMPGLFKIFSMVYFTMPLIILFVLSFFQFSNDVFVKLKKMILGIIGLIFVVFVVLLLPIWTDETTISRWLNITVIITLLLLIIYWYFFNKTLGDLLEIITTEEQNIHRTDSRIKKLNNKIKEISNKILDINISFTEKEQAKIDKKKYYIELGEIKKQNEAAKINLSEAYVSIKLSFFYLFIAAQLTVVIFITLFNKIFDNNIFIFLILIIYAAVVVYYMFNGNLRKLRRNEISNPFFKWVLISAVISTGLVFYVSKNKADDNISRNKQDSTETATYLNKFHGIDTNRIYKKKIEDLDVEYRAIRTQSTEDSIDNLPFKFLSKLLSGKVTSDSINSFNIKVKYCNTIADSADKKDLNLCIKELLSSPLIHDTLAKTTDPKLISSIINKIKKSPAYINTKQQILLNQSTSVAQLHINRAIRNLWFNKQNILNDDIKKNQIKLVKDTQHAGIIIFITTLIVMLSFLLILSYKNDKYELDTLDEVQPIKKIIQGICIVIAILLIPLIKMTPEDQVVSGKPSSIFLVGNWNLSKSIPEDEEGGEPKKTKKQDPGSLDPYGKSCCCCTGGGKAADSTGKAIVESINTLAQSVDSNSSELVKLLGKNRGPNPINITPPDNHYKELADKLEKIGAFMDKTNKAQDLLNQNLKNFTDSAAKLNKNATNNLSGIKNYIQQSQFKTKKP</sequence>
<feature type="transmembrane region" description="Helical" evidence="3">
    <location>
        <begin position="281"/>
        <end position="300"/>
    </location>
</feature>
<evidence type="ECO:0000313" key="4">
    <source>
        <dbReference type="EMBL" id="WCT13182.1"/>
    </source>
</evidence>
<evidence type="ECO:0000256" key="2">
    <source>
        <dbReference type="SAM" id="MobiDB-lite"/>
    </source>
</evidence>
<protein>
    <submittedName>
        <fullName evidence="4">Uncharacterized protein</fullName>
    </submittedName>
</protein>
<feature type="transmembrane region" description="Helical" evidence="3">
    <location>
        <begin position="86"/>
        <end position="105"/>
    </location>
</feature>
<evidence type="ECO:0000256" key="3">
    <source>
        <dbReference type="SAM" id="Phobius"/>
    </source>
</evidence>
<evidence type="ECO:0000313" key="5">
    <source>
        <dbReference type="Proteomes" id="UP001216139"/>
    </source>
</evidence>
<reference evidence="4 5" key="1">
    <citation type="submission" date="2023-02" db="EMBL/GenBank/DDBJ databases">
        <title>Genome sequence of Mucilaginibacter jinjuensis strain KACC 16571.</title>
        <authorList>
            <person name="Kim S."/>
            <person name="Heo J."/>
            <person name="Kwon S.-W."/>
        </authorList>
    </citation>
    <scope>NUCLEOTIDE SEQUENCE [LARGE SCALE GENOMIC DNA]</scope>
    <source>
        <strain evidence="4 5">KACC 16571</strain>
    </source>
</reference>
<feature type="transmembrane region" description="Helical" evidence="3">
    <location>
        <begin position="247"/>
        <end position="265"/>
    </location>
</feature>
<proteinExistence type="predicted"/>
<keyword evidence="3" id="KW-1133">Transmembrane helix</keyword>
<feature type="transmembrane region" description="Helical" evidence="3">
    <location>
        <begin position="14"/>
        <end position="32"/>
    </location>
</feature>
<feature type="region of interest" description="Disordered" evidence="2">
    <location>
        <begin position="576"/>
        <end position="595"/>
    </location>
</feature>
<organism evidence="4 5">
    <name type="scientific">Mucilaginibacter jinjuensis</name>
    <dbReference type="NCBI Taxonomy" id="1176721"/>
    <lineage>
        <taxon>Bacteria</taxon>
        <taxon>Pseudomonadati</taxon>
        <taxon>Bacteroidota</taxon>
        <taxon>Sphingobacteriia</taxon>
        <taxon>Sphingobacteriales</taxon>
        <taxon>Sphingobacteriaceae</taxon>
        <taxon>Mucilaginibacter</taxon>
    </lineage>
</organism>
<evidence type="ECO:0000256" key="1">
    <source>
        <dbReference type="SAM" id="Coils"/>
    </source>
</evidence>